<dbReference type="PIRSF" id="PIRSF018579">
    <property type="entry name" value="Sbp"/>
    <property type="match status" value="1"/>
</dbReference>
<comment type="caution">
    <text evidence="3">The sequence shown here is derived from an EMBL/GenBank/DDBJ whole genome shotgun (WGS) entry which is preliminary data.</text>
</comment>
<evidence type="ECO:0000256" key="2">
    <source>
        <dbReference type="SAM" id="Phobius"/>
    </source>
</evidence>
<feature type="transmembrane region" description="Helical" evidence="2">
    <location>
        <begin position="29"/>
        <end position="49"/>
    </location>
</feature>
<dbReference type="GO" id="GO:0005886">
    <property type="term" value="C:plasma membrane"/>
    <property type="evidence" value="ECO:0007669"/>
    <property type="project" value="UniProtKB-SubCell"/>
</dbReference>
<dbReference type="InterPro" id="IPR009709">
    <property type="entry name" value="DUF1290"/>
</dbReference>
<feature type="transmembrane region" description="Helical" evidence="2">
    <location>
        <begin position="81"/>
        <end position="101"/>
    </location>
</feature>
<dbReference type="EMBL" id="RBVX01000026">
    <property type="protein sequence ID" value="RSL31308.1"/>
    <property type="molecule type" value="Genomic_DNA"/>
</dbReference>
<dbReference type="Pfam" id="PF06947">
    <property type="entry name" value="DUF1290"/>
    <property type="match status" value="1"/>
</dbReference>
<comment type="subcellular location">
    <subcellularLocation>
        <location evidence="1">Cell membrane</location>
        <topology evidence="1">Multi-pass membrane protein</topology>
    </subcellularLocation>
</comment>
<dbReference type="RefSeq" id="WP_125558948.1">
    <property type="nucleotide sequence ID" value="NZ_RBVX01000026.1"/>
</dbReference>
<gene>
    <name evidence="3" type="ORF">D7Z54_21730</name>
</gene>
<organism evidence="3 4">
    <name type="scientific">Salibacterium salarium</name>
    <dbReference type="NCBI Taxonomy" id="284579"/>
    <lineage>
        <taxon>Bacteria</taxon>
        <taxon>Bacillati</taxon>
        <taxon>Bacillota</taxon>
        <taxon>Bacilli</taxon>
        <taxon>Bacillales</taxon>
        <taxon>Bacillaceae</taxon>
    </lineage>
</organism>
<dbReference type="AlphaFoldDB" id="A0A428MYR2"/>
<keyword evidence="2" id="KW-1133">Transmembrane helix</keyword>
<dbReference type="OrthoDB" id="9812056at2"/>
<evidence type="ECO:0000256" key="1">
    <source>
        <dbReference type="PIRNR" id="PIRNR018579"/>
    </source>
</evidence>
<accession>A0A428MYR2</accession>
<sequence length="119" mass="13143">MWIPVMGLLAGVIIGLLTGLELPTAYNIYLVILILVMFDALLGALKASLADKFSNYLFITGVLLNLVFALSLAFLGEQLGVDLYLAPVFAFGVRLFQNIAVIRRQLLHRYQAAKKNEES</sequence>
<name>A0A428MYR2_9BACI</name>
<reference evidence="3 4" key="1">
    <citation type="submission" date="2018-10" db="EMBL/GenBank/DDBJ databases">
        <title>Draft genome sequence of Bacillus salarius IM0101, isolated from a hypersaline soil in Inner Mongolia, China.</title>
        <authorList>
            <person name="Yamprayoonswat W."/>
            <person name="Boonvisut S."/>
            <person name="Jumpathong W."/>
            <person name="Sittihan S."/>
            <person name="Ruangsuj P."/>
            <person name="Wanthongcharoen S."/>
            <person name="Thongpramul N."/>
            <person name="Pimmason S."/>
            <person name="Yu B."/>
            <person name="Yasawong M."/>
        </authorList>
    </citation>
    <scope>NUCLEOTIDE SEQUENCE [LARGE SCALE GENOMIC DNA]</scope>
    <source>
        <strain evidence="3 4">IM0101</strain>
    </source>
</reference>
<proteinExistence type="inferred from homology"/>
<keyword evidence="1" id="KW-1003">Cell membrane</keyword>
<comment type="similarity">
    <text evidence="1">Belongs to the sbp family.</text>
</comment>
<protein>
    <submittedName>
        <fullName evidence="3">DUF1290 domain-containing protein</fullName>
    </submittedName>
</protein>
<keyword evidence="4" id="KW-1185">Reference proteome</keyword>
<evidence type="ECO:0000313" key="4">
    <source>
        <dbReference type="Proteomes" id="UP000275076"/>
    </source>
</evidence>
<keyword evidence="1 2" id="KW-0472">Membrane</keyword>
<feature type="transmembrane region" description="Helical" evidence="2">
    <location>
        <begin position="56"/>
        <end position="75"/>
    </location>
</feature>
<keyword evidence="1 2" id="KW-0812">Transmembrane</keyword>
<dbReference type="Proteomes" id="UP000275076">
    <property type="component" value="Unassembled WGS sequence"/>
</dbReference>
<evidence type="ECO:0000313" key="3">
    <source>
        <dbReference type="EMBL" id="RSL31308.1"/>
    </source>
</evidence>